<organism evidence="4 5">
    <name type="scientific">Elysia chlorotica</name>
    <name type="common">Eastern emerald elysia</name>
    <name type="synonym">Sea slug</name>
    <dbReference type="NCBI Taxonomy" id="188477"/>
    <lineage>
        <taxon>Eukaryota</taxon>
        <taxon>Metazoa</taxon>
        <taxon>Spiralia</taxon>
        <taxon>Lophotrochozoa</taxon>
        <taxon>Mollusca</taxon>
        <taxon>Gastropoda</taxon>
        <taxon>Heterobranchia</taxon>
        <taxon>Euthyneura</taxon>
        <taxon>Panpulmonata</taxon>
        <taxon>Sacoglossa</taxon>
        <taxon>Placobranchoidea</taxon>
        <taxon>Plakobranchidae</taxon>
        <taxon>Elysia</taxon>
    </lineage>
</organism>
<dbReference type="InterPro" id="IPR013780">
    <property type="entry name" value="Glyco_hydro_b"/>
</dbReference>
<evidence type="ECO:0000313" key="5">
    <source>
        <dbReference type="Proteomes" id="UP000271974"/>
    </source>
</evidence>
<dbReference type="InterPro" id="IPR050843">
    <property type="entry name" value="Glycosyl_Hydrlase_38"/>
</dbReference>
<reference evidence="4 5" key="1">
    <citation type="submission" date="2019-01" db="EMBL/GenBank/DDBJ databases">
        <title>A draft genome assembly of the solar-powered sea slug Elysia chlorotica.</title>
        <authorList>
            <person name="Cai H."/>
            <person name="Li Q."/>
            <person name="Fang X."/>
            <person name="Li J."/>
            <person name="Curtis N.E."/>
            <person name="Altenburger A."/>
            <person name="Shibata T."/>
            <person name="Feng M."/>
            <person name="Maeda T."/>
            <person name="Schwartz J.A."/>
            <person name="Shigenobu S."/>
            <person name="Lundholm N."/>
            <person name="Nishiyama T."/>
            <person name="Yang H."/>
            <person name="Hasebe M."/>
            <person name="Li S."/>
            <person name="Pierce S.K."/>
            <person name="Wang J."/>
        </authorList>
    </citation>
    <scope>NUCLEOTIDE SEQUENCE [LARGE SCALE GENOMIC DNA]</scope>
    <source>
        <strain evidence="4">EC2010</strain>
        <tissue evidence="4">Whole organism of an adult</tissue>
    </source>
</reference>
<gene>
    <name evidence="4" type="ORF">EGW08_012689</name>
</gene>
<dbReference type="Proteomes" id="UP000271974">
    <property type="component" value="Unassembled WGS sequence"/>
</dbReference>
<feature type="domain" description="Glycoside hydrolase family 38 central" evidence="3">
    <location>
        <begin position="5"/>
        <end position="66"/>
    </location>
</feature>
<protein>
    <recommendedName>
        <fullName evidence="3">Glycoside hydrolase family 38 central domain-containing protein</fullName>
    </recommendedName>
</protein>
<evidence type="ECO:0000259" key="3">
    <source>
        <dbReference type="SMART" id="SM00872"/>
    </source>
</evidence>
<dbReference type="GO" id="GO:0006013">
    <property type="term" value="P:mannose metabolic process"/>
    <property type="evidence" value="ECO:0007669"/>
    <property type="project" value="InterPro"/>
</dbReference>
<dbReference type="Gene3D" id="1.20.1270.50">
    <property type="entry name" value="Glycoside hydrolase family 38, central domain"/>
    <property type="match status" value="1"/>
</dbReference>
<keyword evidence="1" id="KW-0479">Metal-binding</keyword>
<comment type="caution">
    <text evidence="4">The sequence shown here is derived from an EMBL/GenBank/DDBJ whole genome shotgun (WGS) entry which is preliminary data.</text>
</comment>
<dbReference type="InterPro" id="IPR011013">
    <property type="entry name" value="Gal_mutarotase_sf_dom"/>
</dbReference>
<accession>A0A433TD90</accession>
<dbReference type="PANTHER" id="PTHR11607">
    <property type="entry name" value="ALPHA-MANNOSIDASE"/>
    <property type="match status" value="1"/>
</dbReference>
<dbReference type="GO" id="GO:0046872">
    <property type="term" value="F:metal ion binding"/>
    <property type="evidence" value="ECO:0007669"/>
    <property type="project" value="UniProtKB-KW"/>
</dbReference>
<dbReference type="PANTHER" id="PTHR11607:SF3">
    <property type="entry name" value="LYSOSOMAL ALPHA-MANNOSIDASE"/>
    <property type="match status" value="1"/>
</dbReference>
<evidence type="ECO:0000313" key="4">
    <source>
        <dbReference type="EMBL" id="RUS79559.1"/>
    </source>
</evidence>
<dbReference type="InterPro" id="IPR015341">
    <property type="entry name" value="Glyco_hydro_38_cen"/>
</dbReference>
<dbReference type="AlphaFoldDB" id="A0A433TD90"/>
<dbReference type="SMART" id="SM00872">
    <property type="entry name" value="Alpha-mann_mid"/>
    <property type="match status" value="1"/>
</dbReference>
<sequence>MGEMSAEIILSLAQARARRDHLASFPSRALAGMMEKSRRALALFQHHDGITGTAKDHVVDDYGRRLLGGLHDAKRVVAECANFLLQADRTSYSFDPATGPEFALDETRDNHNSLPEKPVLTLNTGASEPSGGQAVVLYNSLAQPRSEVVSVLTDWPYVEVLGPDARPLHSQVEPLWPSEGEPDGRPRAGVYSVKFVADLTGLAVAK</sequence>
<name>A0A433TD90_ELYCH</name>
<dbReference type="GO" id="GO:0004559">
    <property type="term" value="F:alpha-mannosidase activity"/>
    <property type="evidence" value="ECO:0007669"/>
    <property type="project" value="InterPro"/>
</dbReference>
<dbReference type="GO" id="GO:0030246">
    <property type="term" value="F:carbohydrate binding"/>
    <property type="evidence" value="ECO:0007669"/>
    <property type="project" value="InterPro"/>
</dbReference>
<evidence type="ECO:0000256" key="1">
    <source>
        <dbReference type="ARBA" id="ARBA00022723"/>
    </source>
</evidence>
<proteinExistence type="predicted"/>
<dbReference type="InterPro" id="IPR037094">
    <property type="entry name" value="Glyco_hydro_38_cen_sf"/>
</dbReference>
<evidence type="ECO:0000256" key="2">
    <source>
        <dbReference type="ARBA" id="ARBA00022801"/>
    </source>
</evidence>
<dbReference type="SUPFAM" id="SSF88688">
    <property type="entry name" value="Families 57/38 glycoside transferase middle domain"/>
    <property type="match status" value="1"/>
</dbReference>
<dbReference type="Gene3D" id="2.60.40.1180">
    <property type="entry name" value="Golgi alpha-mannosidase II"/>
    <property type="match status" value="1"/>
</dbReference>
<dbReference type="GO" id="GO:0000139">
    <property type="term" value="C:Golgi membrane"/>
    <property type="evidence" value="ECO:0007669"/>
    <property type="project" value="TreeGrafter"/>
</dbReference>
<dbReference type="Pfam" id="PF09261">
    <property type="entry name" value="Alpha-mann_mid"/>
    <property type="match status" value="1"/>
</dbReference>
<keyword evidence="5" id="KW-1185">Reference proteome</keyword>
<dbReference type="FunFam" id="1.20.1270.50:FF:000003">
    <property type="entry name" value="Alpha-mannosidase"/>
    <property type="match status" value="1"/>
</dbReference>
<dbReference type="InterPro" id="IPR028995">
    <property type="entry name" value="Glyco_hydro_57/38_cen_sf"/>
</dbReference>
<dbReference type="OrthoDB" id="10261055at2759"/>
<dbReference type="SUPFAM" id="SSF74650">
    <property type="entry name" value="Galactose mutarotase-like"/>
    <property type="match status" value="1"/>
</dbReference>
<dbReference type="GO" id="GO:0006491">
    <property type="term" value="P:N-glycan processing"/>
    <property type="evidence" value="ECO:0007669"/>
    <property type="project" value="TreeGrafter"/>
</dbReference>
<dbReference type="STRING" id="188477.A0A433TD90"/>
<dbReference type="EMBL" id="RQTK01000444">
    <property type="protein sequence ID" value="RUS79559.1"/>
    <property type="molecule type" value="Genomic_DNA"/>
</dbReference>
<keyword evidence="2" id="KW-0378">Hydrolase</keyword>